<dbReference type="AlphaFoldDB" id="I8AMZ6"/>
<gene>
    <name evidence="2" type="ORF">A374_00370</name>
</gene>
<dbReference type="SUPFAM" id="SSF52266">
    <property type="entry name" value="SGNH hydrolase"/>
    <property type="match status" value="1"/>
</dbReference>
<dbReference type="STRING" id="1196324.A374_00370"/>
<dbReference type="UniPathway" id="UPA00556"/>
<dbReference type="InterPro" id="IPR023896">
    <property type="entry name" value="LTA_DltD"/>
</dbReference>
<name>I8AMZ6_9BACL</name>
<keyword evidence="1" id="KW-0472">Membrane</keyword>
<dbReference type="EMBL" id="AKKV01000005">
    <property type="protein sequence ID" value="EIT87382.1"/>
    <property type="molecule type" value="Genomic_DNA"/>
</dbReference>
<dbReference type="eggNOG" id="COG3966">
    <property type="taxonomic scope" value="Bacteria"/>
</dbReference>
<dbReference type="NCBIfam" id="TIGR04092">
    <property type="entry name" value="LTA_DltD"/>
    <property type="match status" value="1"/>
</dbReference>
<dbReference type="RefSeq" id="WP_007200185.1">
    <property type="nucleotide sequence ID" value="NZ_AKKV01000005.1"/>
</dbReference>
<protein>
    <recommendedName>
        <fullName evidence="1">Protein DltD</fullName>
    </recommendedName>
</protein>
<proteinExistence type="inferred from homology"/>
<dbReference type="GO" id="GO:0005886">
    <property type="term" value="C:plasma membrane"/>
    <property type="evidence" value="ECO:0007669"/>
    <property type="project" value="UniProtKB-UniRule"/>
</dbReference>
<keyword evidence="3" id="KW-1185">Reference proteome</keyword>
<dbReference type="Proteomes" id="UP000004080">
    <property type="component" value="Unassembled WGS sequence"/>
</dbReference>
<dbReference type="OrthoDB" id="1700484at2"/>
<accession>I8AMZ6</accession>
<reference evidence="2 3" key="1">
    <citation type="journal article" date="2012" name="J. Bacteriol.">
        <title>Genome of Bacillus macauensis ZFHKF-1, a Long-Chain-Forming Bacterium.</title>
        <authorList>
            <person name="Cai L."/>
            <person name="Zhang T."/>
        </authorList>
    </citation>
    <scope>NUCLEOTIDE SEQUENCE [LARGE SCALE GENOMIC DNA]</scope>
    <source>
        <strain evidence="2 3">ZFHKF-1</strain>
    </source>
</reference>
<comment type="pathway">
    <text evidence="1">Cell wall biogenesis; lipoteichoic acid biosynthesis.</text>
</comment>
<dbReference type="PANTHER" id="PTHR40039:SF1">
    <property type="entry name" value="PROTEIN DLTD"/>
    <property type="match status" value="1"/>
</dbReference>
<dbReference type="PIRSF" id="PIRSF021438">
    <property type="entry name" value="DltD"/>
    <property type="match status" value="1"/>
</dbReference>
<dbReference type="PANTHER" id="PTHR40039">
    <property type="entry name" value="PROTEIN DLTD"/>
    <property type="match status" value="1"/>
</dbReference>
<evidence type="ECO:0000313" key="3">
    <source>
        <dbReference type="Proteomes" id="UP000004080"/>
    </source>
</evidence>
<sequence>MKKKPVFGPVILAVVLLLGLVLVPSTWVASIIPDKRVSSAATELNPLVFQGLYVQDKMLQDDKYLPIYGSSELSRLDRYHPSNYFKVNPAGFTPFLVGRGGSQSLVHFLNFAAHKDQLKNKKMVFILSAQWFIPEGSDAAHFSPNYSSLQGYDLAFNKQISPALKKRAMKRLLKFDSIKNDDMLTTLYKGDVSHDPWDKRKASLLRPFASFYKKSLDKKDLYYTLVGGSPRSRTISQSVKDKSWKQLDQMAAKEGKKHSKSNPFRIDDRAYRKMKAKVPSLHMTRMNDSFGKSPEYKDFQLVLDVLKEAKAKPLFVIVPVNGLWYDYMGFPKSGRYAFYNKVKKQVKKQGFKVADFSKHEYDPYFMKDGIHLGWKGWVHFDRSLLKFYNNN</sequence>
<dbReference type="InterPro" id="IPR006998">
    <property type="entry name" value="DltD"/>
</dbReference>
<keyword evidence="1" id="KW-1003">Cell membrane</keyword>
<dbReference type="PATRIC" id="fig|1196324.3.peg.75"/>
<dbReference type="Pfam" id="PF04914">
    <property type="entry name" value="DltD"/>
    <property type="match status" value="1"/>
</dbReference>
<evidence type="ECO:0000313" key="2">
    <source>
        <dbReference type="EMBL" id="EIT87382.1"/>
    </source>
</evidence>
<comment type="caution">
    <text evidence="2">The sequence shown here is derived from an EMBL/GenBank/DDBJ whole genome shotgun (WGS) entry which is preliminary data.</text>
</comment>
<evidence type="ECO:0000256" key="1">
    <source>
        <dbReference type="PIRNR" id="PIRNR021438"/>
    </source>
</evidence>
<comment type="similarity">
    <text evidence="1">Belongs to the DltD family.</text>
</comment>
<dbReference type="GO" id="GO:0070395">
    <property type="term" value="P:lipoteichoic acid biosynthetic process"/>
    <property type="evidence" value="ECO:0007669"/>
    <property type="project" value="UniProtKB-UniRule"/>
</dbReference>
<organism evidence="2 3">
    <name type="scientific">Fictibacillus macauensis ZFHKF-1</name>
    <dbReference type="NCBI Taxonomy" id="1196324"/>
    <lineage>
        <taxon>Bacteria</taxon>
        <taxon>Bacillati</taxon>
        <taxon>Bacillota</taxon>
        <taxon>Bacilli</taxon>
        <taxon>Bacillales</taxon>
        <taxon>Fictibacillaceae</taxon>
        <taxon>Fictibacillus</taxon>
    </lineage>
</organism>